<dbReference type="RefSeq" id="WP_063024471.1">
    <property type="nucleotide sequence ID" value="NZ_VEXL01000062.1"/>
</dbReference>
<dbReference type="Gene3D" id="3.40.47.10">
    <property type="match status" value="1"/>
</dbReference>
<evidence type="ECO:0000259" key="1">
    <source>
        <dbReference type="Pfam" id="PF00108"/>
    </source>
</evidence>
<dbReference type="SUPFAM" id="SSF53901">
    <property type="entry name" value="Thiolase-like"/>
    <property type="match status" value="2"/>
</dbReference>
<protein>
    <submittedName>
        <fullName evidence="3">Thiolase</fullName>
    </submittedName>
</protein>
<dbReference type="Proteomes" id="UP000241647">
    <property type="component" value="Unassembled WGS sequence"/>
</dbReference>
<dbReference type="GO" id="GO:0016747">
    <property type="term" value="F:acyltransferase activity, transferring groups other than amino-acyl groups"/>
    <property type="evidence" value="ECO:0007669"/>
    <property type="project" value="InterPro"/>
</dbReference>
<dbReference type="AlphaFoldDB" id="A0A2T2ZC15"/>
<dbReference type="InterPro" id="IPR055140">
    <property type="entry name" value="Thiolase_C_2"/>
</dbReference>
<gene>
    <name evidence="3" type="ORF">C8259_03655</name>
</gene>
<organism evidence="3 4">
    <name type="scientific">Nocardia nova</name>
    <dbReference type="NCBI Taxonomy" id="37330"/>
    <lineage>
        <taxon>Bacteria</taxon>
        <taxon>Bacillati</taxon>
        <taxon>Actinomycetota</taxon>
        <taxon>Actinomycetes</taxon>
        <taxon>Mycobacteriales</taxon>
        <taxon>Nocardiaceae</taxon>
        <taxon>Nocardia</taxon>
    </lineage>
</organism>
<dbReference type="InterPro" id="IPR020616">
    <property type="entry name" value="Thiolase_N"/>
</dbReference>
<dbReference type="CDD" id="cd00829">
    <property type="entry name" value="SCP-x_thiolase"/>
    <property type="match status" value="1"/>
</dbReference>
<dbReference type="PIRSF" id="PIRSF000429">
    <property type="entry name" value="Ac-CoA_Ac_transf"/>
    <property type="match status" value="1"/>
</dbReference>
<dbReference type="PANTHER" id="PTHR42870:SF1">
    <property type="entry name" value="NON-SPECIFIC LIPID-TRANSFER PROTEIN-LIKE 2"/>
    <property type="match status" value="1"/>
</dbReference>
<feature type="domain" description="Thiolase N-terminal" evidence="1">
    <location>
        <begin position="26"/>
        <end position="208"/>
    </location>
</feature>
<evidence type="ECO:0000313" key="3">
    <source>
        <dbReference type="EMBL" id="PSR65266.1"/>
    </source>
</evidence>
<feature type="domain" description="Thiolase C-terminal" evidence="2">
    <location>
        <begin position="296"/>
        <end position="399"/>
    </location>
</feature>
<accession>A0A2T2ZC15</accession>
<evidence type="ECO:0000313" key="4">
    <source>
        <dbReference type="Proteomes" id="UP000241647"/>
    </source>
</evidence>
<dbReference type="InterPro" id="IPR016039">
    <property type="entry name" value="Thiolase-like"/>
</dbReference>
<proteinExistence type="predicted"/>
<dbReference type="PANTHER" id="PTHR42870">
    <property type="entry name" value="ACETYL-COA C-ACETYLTRANSFERASE"/>
    <property type="match status" value="1"/>
</dbReference>
<reference evidence="3 4" key="1">
    <citation type="submission" date="2018-02" db="EMBL/GenBank/DDBJ databases">
        <title>8 Nocardia nova and 1 Nocardia cyriacigeorgica strain used for evolution to TMP-SMX.</title>
        <authorList>
            <person name="Mehta H."/>
            <person name="Weng J."/>
            <person name="Shamoo Y."/>
        </authorList>
    </citation>
    <scope>NUCLEOTIDE SEQUENCE [LARGE SCALE GENOMIC DNA]</scope>
    <source>
        <strain evidence="3 4">ATCC 33727</strain>
    </source>
</reference>
<name>A0A2T2ZC15_9NOCA</name>
<comment type="caution">
    <text evidence="3">The sequence shown here is derived from an EMBL/GenBank/DDBJ whole genome shotgun (WGS) entry which is preliminary data.</text>
</comment>
<dbReference type="InterPro" id="IPR002155">
    <property type="entry name" value="Thiolase"/>
</dbReference>
<dbReference type="EMBL" id="PYHS01000002">
    <property type="protein sequence ID" value="PSR65266.1"/>
    <property type="molecule type" value="Genomic_DNA"/>
</dbReference>
<sequence length="415" mass="43753">MVPRLGFGGRRQPEWSVDVSNGLRDVAIVGVGATPYYKRGGSAPQTNLELAGKAILAACEDAGISVKEVDGFAYYSGAGAGYGDKMDTADFMETLGIPEVTFTASLTSGGGGAAGSIGLARAAIVAGDATTVVTVMTLQQQKQRLGSVFAASAPDPINSFLQPSGLSGPGHLMSVLARRHMHLYGTRREAFAEIAISTRENALNRPKAIQKKPLTKEEYFNGRMIADPLCLYDFCLETEGAVAVVTTSAERAKDLRQKPVPVVAVAHGGRREWGRAFAWYGMPDEYFASSGNAPIAKRLYEQSGLSATDIDVALLYDHFTPMVLMQLEDYGFCGKGEGGAFVESGAIRYKGGSIPVNTHGGQLSEAYIIGMTHIKEAVEQMRGTAINQVKDAEFALATGGPASLPVSGLILGSAA</sequence>
<evidence type="ECO:0000259" key="2">
    <source>
        <dbReference type="Pfam" id="PF22691"/>
    </source>
</evidence>
<dbReference type="Pfam" id="PF00108">
    <property type="entry name" value="Thiolase_N"/>
    <property type="match status" value="1"/>
</dbReference>
<dbReference type="Pfam" id="PF22691">
    <property type="entry name" value="Thiolase_C_1"/>
    <property type="match status" value="1"/>
</dbReference>